<feature type="transmembrane region" description="Helical" evidence="6">
    <location>
        <begin position="52"/>
        <end position="72"/>
    </location>
</feature>
<comment type="subcellular location">
    <subcellularLocation>
        <location evidence="1">Cell membrane</location>
        <topology evidence="1">Multi-pass membrane protein</topology>
    </subcellularLocation>
</comment>
<proteinExistence type="predicted"/>
<dbReference type="InterPro" id="IPR051791">
    <property type="entry name" value="Pra-immunoreactive"/>
</dbReference>
<dbReference type="PANTHER" id="PTHR36115:SF9">
    <property type="entry name" value="LMO1584 PROTEIN"/>
    <property type="match status" value="1"/>
</dbReference>
<keyword evidence="5 6" id="KW-0472">Membrane</keyword>
<gene>
    <name evidence="8" type="ORF">AMD00_15875</name>
</gene>
<keyword evidence="4 6" id="KW-1133">Transmembrane helix</keyword>
<dbReference type="EMBL" id="LILB01000005">
    <property type="protein sequence ID" value="KOO49797.1"/>
    <property type="molecule type" value="Genomic_DNA"/>
</dbReference>
<keyword evidence="9" id="KW-1185">Reference proteome</keyword>
<feature type="transmembrane region" description="Helical" evidence="6">
    <location>
        <begin position="106"/>
        <end position="124"/>
    </location>
</feature>
<evidence type="ECO:0000256" key="4">
    <source>
        <dbReference type="ARBA" id="ARBA00022989"/>
    </source>
</evidence>
<feature type="transmembrane region" description="Helical" evidence="6">
    <location>
        <begin position="6"/>
        <end position="31"/>
    </location>
</feature>
<evidence type="ECO:0000256" key="1">
    <source>
        <dbReference type="ARBA" id="ARBA00004651"/>
    </source>
</evidence>
<dbReference type="PATRIC" id="fig|263475.3.peg.4454"/>
<dbReference type="Proteomes" id="UP000036867">
    <property type="component" value="Unassembled WGS sequence"/>
</dbReference>
<evidence type="ECO:0000313" key="9">
    <source>
        <dbReference type="Proteomes" id="UP000036867"/>
    </source>
</evidence>
<dbReference type="STRING" id="263475.AMD00_15875"/>
<evidence type="ECO:0000259" key="7">
    <source>
        <dbReference type="Pfam" id="PF06271"/>
    </source>
</evidence>
<evidence type="ECO:0000256" key="5">
    <source>
        <dbReference type="ARBA" id="ARBA00023136"/>
    </source>
</evidence>
<keyword evidence="2" id="KW-1003">Cell membrane</keyword>
<dbReference type="GO" id="GO:0005886">
    <property type="term" value="C:plasma membrane"/>
    <property type="evidence" value="ECO:0007669"/>
    <property type="project" value="UniProtKB-SubCell"/>
</dbReference>
<name>A0A0M0LFU0_9BACL</name>
<feature type="domain" description="RDD" evidence="7">
    <location>
        <begin position="3"/>
        <end position="137"/>
    </location>
</feature>
<dbReference type="GeneID" id="301137573"/>
<dbReference type="RefSeq" id="WP_053417968.1">
    <property type="nucleotide sequence ID" value="NZ_LILB01000005.1"/>
</dbReference>
<evidence type="ECO:0000256" key="2">
    <source>
        <dbReference type="ARBA" id="ARBA00022475"/>
    </source>
</evidence>
<dbReference type="PANTHER" id="PTHR36115">
    <property type="entry name" value="PROLINE-RICH ANTIGEN HOMOLOG-RELATED"/>
    <property type="match status" value="1"/>
</dbReference>
<dbReference type="AlphaFoldDB" id="A0A0M0LFU0"/>
<accession>A0A0M0LFU0</accession>
<reference evidence="9" key="1">
    <citation type="submission" date="2015-08" db="EMBL/GenBank/DDBJ databases">
        <title>Fjat-10028 dsm 16317.</title>
        <authorList>
            <person name="Liu B."/>
            <person name="Wang J."/>
            <person name="Zhu Y."/>
            <person name="Liu G."/>
            <person name="Chen Q."/>
            <person name="Chen Z."/>
            <person name="Lan J."/>
            <person name="Che J."/>
            <person name="Ge C."/>
            <person name="Shi H."/>
            <person name="Pan Z."/>
            <person name="Liu X."/>
        </authorList>
    </citation>
    <scope>NUCLEOTIDE SEQUENCE [LARGE SCALE GENOMIC DNA]</scope>
    <source>
        <strain evidence="9">DSM 16317</strain>
    </source>
</reference>
<dbReference type="Pfam" id="PF06271">
    <property type="entry name" value="RDD"/>
    <property type="match status" value="1"/>
</dbReference>
<keyword evidence="3 6" id="KW-0812">Transmembrane</keyword>
<protein>
    <recommendedName>
        <fullName evidence="7">RDD domain-containing protein</fullName>
    </recommendedName>
</protein>
<evidence type="ECO:0000313" key="8">
    <source>
        <dbReference type="EMBL" id="KOO49797.1"/>
    </source>
</evidence>
<organism evidence="8 9">
    <name type="scientific">Viridibacillus arvi</name>
    <dbReference type="NCBI Taxonomy" id="263475"/>
    <lineage>
        <taxon>Bacteria</taxon>
        <taxon>Bacillati</taxon>
        <taxon>Bacillota</taxon>
        <taxon>Bacilli</taxon>
        <taxon>Bacillales</taxon>
        <taxon>Caryophanaceae</taxon>
        <taxon>Viridibacillus</taxon>
    </lineage>
</organism>
<comment type="caution">
    <text evidence="8">The sequence shown here is derived from an EMBL/GenBank/DDBJ whole genome shotgun (WGS) entry which is preliminary data.</text>
</comment>
<evidence type="ECO:0000256" key="3">
    <source>
        <dbReference type="ARBA" id="ARBA00022692"/>
    </source>
</evidence>
<dbReference type="InterPro" id="IPR010432">
    <property type="entry name" value="RDD"/>
</dbReference>
<evidence type="ECO:0000256" key="6">
    <source>
        <dbReference type="SAM" id="Phobius"/>
    </source>
</evidence>
<sequence length="149" mass="16464">MNYGGFWIRFLATIIDSAVVMVATALIGVVLKVPKGVISEMIFGDELYLSTYPLYSWILIIVGILYFVGLPATTWRGTVGKKVLGIEIVDANGDTISIFRSIIRNIARIFSGLLLCLGYIIAAFHPQKRALHDLVANTYVVNVKRVNES</sequence>